<reference evidence="2" key="1">
    <citation type="submission" date="2020-05" db="EMBL/GenBank/DDBJ databases">
        <title>Mycena genomes resolve the evolution of fungal bioluminescence.</title>
        <authorList>
            <person name="Tsai I.J."/>
        </authorList>
    </citation>
    <scope>NUCLEOTIDE SEQUENCE</scope>
    <source>
        <strain evidence="2">160909Yilan</strain>
    </source>
</reference>
<name>A0A8H7DJ54_9AGAR</name>
<dbReference type="EMBL" id="JACAZH010000002">
    <property type="protein sequence ID" value="KAF7374203.1"/>
    <property type="molecule type" value="Genomic_DNA"/>
</dbReference>
<feature type="region of interest" description="Disordered" evidence="1">
    <location>
        <begin position="17"/>
        <end position="40"/>
    </location>
</feature>
<evidence type="ECO:0000313" key="2">
    <source>
        <dbReference type="EMBL" id="KAF7374203.1"/>
    </source>
</evidence>
<accession>A0A8H7DJ54</accession>
<keyword evidence="3" id="KW-1185">Reference proteome</keyword>
<proteinExistence type="predicted"/>
<protein>
    <recommendedName>
        <fullName evidence="4">Protein kinase domain-containing protein</fullName>
    </recommendedName>
</protein>
<evidence type="ECO:0008006" key="4">
    <source>
        <dbReference type="Google" id="ProtNLM"/>
    </source>
</evidence>
<sequence length="201" mass="22425">MFREPRRSKNVKIVKIAGGTGGRGGRGGIHGGSGGAGEGPRMKILSAKTVKNYSTIPAVPSGFRTIPFGDIDLQREIYLHGRSGVVSLRRLHSAKLLVDRERLDVTVAVYQGAGAEQEWRRHIKKYMATLSHPNIVQLYGTASYGNIHAAVFHDDLIPLQQMLDLYAHAPMSTVYIHVYIRLEFWKVCDYFETIFQRSLAS</sequence>
<evidence type="ECO:0000313" key="3">
    <source>
        <dbReference type="Proteomes" id="UP000623467"/>
    </source>
</evidence>
<comment type="caution">
    <text evidence="2">The sequence shown here is derived from an EMBL/GenBank/DDBJ whole genome shotgun (WGS) entry which is preliminary data.</text>
</comment>
<dbReference type="AlphaFoldDB" id="A0A8H7DJ54"/>
<evidence type="ECO:0000256" key="1">
    <source>
        <dbReference type="SAM" id="MobiDB-lite"/>
    </source>
</evidence>
<organism evidence="2 3">
    <name type="scientific">Mycena sanguinolenta</name>
    <dbReference type="NCBI Taxonomy" id="230812"/>
    <lineage>
        <taxon>Eukaryota</taxon>
        <taxon>Fungi</taxon>
        <taxon>Dikarya</taxon>
        <taxon>Basidiomycota</taxon>
        <taxon>Agaricomycotina</taxon>
        <taxon>Agaricomycetes</taxon>
        <taxon>Agaricomycetidae</taxon>
        <taxon>Agaricales</taxon>
        <taxon>Marasmiineae</taxon>
        <taxon>Mycenaceae</taxon>
        <taxon>Mycena</taxon>
    </lineage>
</organism>
<dbReference type="Proteomes" id="UP000623467">
    <property type="component" value="Unassembled WGS sequence"/>
</dbReference>
<gene>
    <name evidence="2" type="ORF">MSAN_00302400</name>
</gene>
<dbReference type="OrthoDB" id="3065426at2759"/>
<feature type="compositionally biased region" description="Gly residues" evidence="1">
    <location>
        <begin position="18"/>
        <end position="38"/>
    </location>
</feature>